<feature type="transmembrane region" description="Helical" evidence="3">
    <location>
        <begin position="199"/>
        <end position="222"/>
    </location>
</feature>
<feature type="transmembrane region" description="Helical" evidence="3">
    <location>
        <begin position="40"/>
        <end position="59"/>
    </location>
</feature>
<accession>A0A859DSC5</accession>
<dbReference type="EMBL" id="CP046161">
    <property type="protein sequence ID" value="QKO30207.1"/>
    <property type="molecule type" value="Genomic_DNA"/>
</dbReference>
<dbReference type="AlphaFoldDB" id="A0A859DSC5"/>
<keyword evidence="7" id="KW-1185">Reference proteome</keyword>
<feature type="transmembrane region" description="Helical" evidence="3">
    <location>
        <begin position="134"/>
        <end position="152"/>
    </location>
</feature>
<reference evidence="6 7" key="1">
    <citation type="submission" date="2019-11" db="EMBL/GenBank/DDBJ databases">
        <authorList>
            <person name="Ren C."/>
            <person name="Wang H."/>
            <person name="Xu Y."/>
        </authorList>
    </citation>
    <scope>NUCLEOTIDE SEQUENCE [LARGE SCALE GENOMIC DNA]</scope>
    <source>
        <strain evidence="7">JNU-WLY1368</strain>
        <strain evidence="4 6">LBM 19010</strain>
    </source>
</reference>
<dbReference type="InterPro" id="IPR009825">
    <property type="entry name" value="ECF_substrate-spec-like"/>
</dbReference>
<evidence type="ECO:0000313" key="5">
    <source>
        <dbReference type="EMBL" id="QKO30207.1"/>
    </source>
</evidence>
<keyword evidence="3" id="KW-0472">Membrane</keyword>
<feature type="transmembrane region" description="Helical" evidence="3">
    <location>
        <begin position="164"/>
        <end position="187"/>
    </location>
</feature>
<dbReference type="RefSeq" id="WP_086035076.1">
    <property type="nucleotide sequence ID" value="NZ_CP046051.1"/>
</dbReference>
<name>A0A859DSC5_9FIRM</name>
<reference evidence="5" key="3">
    <citation type="journal article" date="2022" name="Int. J. Syst. Evol. Microbiol.">
        <title>Caproicibacterium lactatifermentans sp. nov., isolated from pit clay used for the production of Chinese strong aroma-type liquor.</title>
        <authorList>
            <person name="Wang H."/>
            <person name="Gu Y."/>
            <person name="Zhao D."/>
            <person name="Qiao Z."/>
            <person name="Zheng J."/>
            <person name="Gao J."/>
            <person name="Ren C."/>
            <person name="Xu Y."/>
        </authorList>
    </citation>
    <scope>NUCLEOTIDE SEQUENCE</scope>
    <source>
        <strain evidence="5">JNU-WLY1368</strain>
    </source>
</reference>
<dbReference type="Pfam" id="PF07155">
    <property type="entry name" value="ECF-ribofla_trS"/>
    <property type="match status" value="1"/>
</dbReference>
<dbReference type="PANTHER" id="PTHR37815">
    <property type="entry name" value="UPF0397 PROTEIN BC_2624-RELATED"/>
    <property type="match status" value="1"/>
</dbReference>
<keyword evidence="1 3" id="KW-0812">Transmembrane</keyword>
<evidence type="ECO:0000313" key="7">
    <source>
        <dbReference type="Proteomes" id="UP000509623"/>
    </source>
</evidence>
<feature type="transmembrane region" description="Helical" evidence="3">
    <location>
        <begin position="15"/>
        <end position="33"/>
    </location>
</feature>
<proteinExistence type="predicted"/>
<dbReference type="PANTHER" id="PTHR37815:SF3">
    <property type="entry name" value="UPF0397 PROTEIN SPR0429"/>
    <property type="match status" value="1"/>
</dbReference>
<feature type="transmembrane region" description="Helical" evidence="3">
    <location>
        <begin position="71"/>
        <end position="88"/>
    </location>
</feature>
<gene>
    <name evidence="4" type="ORF">GJQ69_08950</name>
    <name evidence="5" type="ORF">GKP14_03780</name>
</gene>
<evidence type="ECO:0000313" key="4">
    <source>
        <dbReference type="EMBL" id="QKN24586.1"/>
    </source>
</evidence>
<reference evidence="5" key="2">
    <citation type="journal article" date="2021" name="Appl. Environ. Microbiol.">
        <title>Adaptability of a Caproate-Producing Bacterium Contributes to Its Dominance in an Anaerobic Fermentation System.</title>
        <authorList>
            <person name="Wang H."/>
            <person name="Gu Y."/>
            <person name="Zhou W."/>
            <person name="Zhao D."/>
            <person name="Qiao Z."/>
            <person name="Zheng J."/>
            <person name="Gao J."/>
            <person name="Chen X."/>
            <person name="Ren C."/>
            <person name="Xu Y."/>
        </authorList>
    </citation>
    <scope>NUCLEOTIDE SEQUENCE</scope>
    <source>
        <strain evidence="5">JNU-WLY1368</strain>
    </source>
</reference>
<dbReference type="GO" id="GO:0016020">
    <property type="term" value="C:membrane"/>
    <property type="evidence" value="ECO:0007669"/>
    <property type="project" value="InterPro"/>
</dbReference>
<dbReference type="Proteomes" id="UP000509623">
    <property type="component" value="Chromosome"/>
</dbReference>
<dbReference type="EMBL" id="CP046051">
    <property type="protein sequence ID" value="QKN24586.1"/>
    <property type="molecule type" value="Genomic_DNA"/>
</dbReference>
<organism evidence="4 6">
    <name type="scientific">Caproicibacterium lactatifermentans</name>
    <dbReference type="NCBI Taxonomy" id="2666138"/>
    <lineage>
        <taxon>Bacteria</taxon>
        <taxon>Bacillati</taxon>
        <taxon>Bacillota</taxon>
        <taxon>Clostridia</taxon>
        <taxon>Eubacteriales</taxon>
        <taxon>Oscillospiraceae</taxon>
        <taxon>Caproicibacterium</taxon>
    </lineage>
</organism>
<sequence length="244" mass="26244">MPQESFVKRTYSKKSILVMTACLAGIAMLLVFGGKAMGNGHAYGASLLVIVLAMVPFFFSFEHRRPQARELVTLAVLCAIAVAARLLFIWAPHFKPMTAIIIIVGAALGPQAGFMTGAMAAFVSNFFFGQGPWTPWQMLAFGMAGFLAGIFCRSGMISRRRIPLSIFGAVLVMAIVGPLQDTCSLFLMTNTITPASAGAIYLSGVPANAVHALATFLTLLLVSQPMFEKLDRLKQKYGILKESA</sequence>
<dbReference type="Proteomes" id="UP000501316">
    <property type="component" value="Chromosome"/>
</dbReference>
<evidence type="ECO:0000256" key="3">
    <source>
        <dbReference type="SAM" id="Phobius"/>
    </source>
</evidence>
<feature type="transmembrane region" description="Helical" evidence="3">
    <location>
        <begin position="100"/>
        <end position="128"/>
    </location>
</feature>
<dbReference type="Gene3D" id="1.10.1760.20">
    <property type="match status" value="1"/>
</dbReference>
<evidence type="ECO:0000256" key="2">
    <source>
        <dbReference type="ARBA" id="ARBA00022989"/>
    </source>
</evidence>
<evidence type="ECO:0000256" key="1">
    <source>
        <dbReference type="ARBA" id="ARBA00022692"/>
    </source>
</evidence>
<keyword evidence="2 3" id="KW-1133">Transmembrane helix</keyword>
<dbReference type="KEGG" id="clf:GJQ69_08950"/>
<protein>
    <submittedName>
        <fullName evidence="4">ECF transporter S component</fullName>
    </submittedName>
</protein>
<evidence type="ECO:0000313" key="6">
    <source>
        <dbReference type="Proteomes" id="UP000501316"/>
    </source>
</evidence>